<dbReference type="InterPro" id="IPR002589">
    <property type="entry name" value="Macro_dom"/>
</dbReference>
<dbReference type="EMBL" id="JXCE01000259">
    <property type="protein sequence ID" value="KPA38633.1"/>
    <property type="molecule type" value="Genomic_DNA"/>
</dbReference>
<dbReference type="Pfam" id="PF01661">
    <property type="entry name" value="Macro"/>
    <property type="match status" value="1"/>
</dbReference>
<dbReference type="InterPro" id="IPR043472">
    <property type="entry name" value="Macro_dom-like"/>
</dbReference>
<feature type="domain" description="Macro" evidence="1">
    <location>
        <begin position="31"/>
        <end position="211"/>
    </location>
</feature>
<gene>
    <name evidence="2" type="ORF">FLAG1_08527</name>
</gene>
<dbReference type="SMART" id="SM00506">
    <property type="entry name" value="A1pp"/>
    <property type="match status" value="1"/>
</dbReference>
<dbReference type="PROSITE" id="PS51154">
    <property type="entry name" value="MACRO"/>
    <property type="match status" value="1"/>
</dbReference>
<sequence length="220" mass="23601">MATRSVNDIPSLTQLYRDPESVLSAATPRSESTFPANDSINRRIGLIRGDITKLRLDAIVNAANKALRGGGGVDGAIHNAAGPELLKECRPLGPIDTGEAVITKGYNLPAKHVIHTAGPIYGNERNPNEKLAMCYRECLKLAVENGVETVAFSAISTGIYGFPNGPAAQIACRTVREFLETEGGQKLSRVVFVTFVAPDVDAYNKIIPKVFPPANEKVTE</sequence>
<accession>A0A0M9ES04</accession>
<dbReference type="GO" id="GO:0003968">
    <property type="term" value="F:RNA-directed RNA polymerase activity"/>
    <property type="evidence" value="ECO:0007669"/>
    <property type="project" value="UniProtKB-KW"/>
</dbReference>
<keyword evidence="2" id="KW-0808">Transferase</keyword>
<keyword evidence="3" id="KW-1185">Reference proteome</keyword>
<organism evidence="2 3">
    <name type="scientific">Fusarium langsethiae</name>
    <dbReference type="NCBI Taxonomy" id="179993"/>
    <lineage>
        <taxon>Eukaryota</taxon>
        <taxon>Fungi</taxon>
        <taxon>Dikarya</taxon>
        <taxon>Ascomycota</taxon>
        <taxon>Pezizomycotina</taxon>
        <taxon>Sordariomycetes</taxon>
        <taxon>Hypocreomycetidae</taxon>
        <taxon>Hypocreales</taxon>
        <taxon>Nectriaceae</taxon>
        <taxon>Fusarium</taxon>
    </lineage>
</organism>
<keyword evidence="2" id="KW-0548">Nucleotidyltransferase</keyword>
<dbReference type="AlphaFoldDB" id="A0A0M9ES04"/>
<proteinExistence type="predicted"/>
<dbReference type="Proteomes" id="UP000037904">
    <property type="component" value="Unassembled WGS sequence"/>
</dbReference>
<evidence type="ECO:0000313" key="2">
    <source>
        <dbReference type="EMBL" id="KPA38633.1"/>
    </source>
</evidence>
<protein>
    <submittedName>
        <fullName evidence="2">Rna-directed rna polymerase</fullName>
    </submittedName>
</protein>
<name>A0A0M9ES04_FUSLA</name>
<reference evidence="2 3" key="1">
    <citation type="submission" date="2015-04" db="EMBL/GenBank/DDBJ databases">
        <title>The draft genome sequence of Fusarium langsethiae, a T-2/HT-2 mycotoxin producer.</title>
        <authorList>
            <person name="Lysoe E."/>
            <person name="Divon H.H."/>
            <person name="Terzi V."/>
            <person name="Orru L."/>
            <person name="Lamontanara A."/>
            <person name="Kolseth A.-K."/>
            <person name="Frandsen R.J."/>
            <person name="Nielsen K."/>
            <person name="Thrane U."/>
        </authorList>
    </citation>
    <scope>NUCLEOTIDE SEQUENCE [LARGE SCALE GENOMIC DNA]</scope>
    <source>
        <strain evidence="2 3">Fl201059</strain>
    </source>
</reference>
<evidence type="ECO:0000313" key="3">
    <source>
        <dbReference type="Proteomes" id="UP000037904"/>
    </source>
</evidence>
<comment type="caution">
    <text evidence="2">The sequence shown here is derived from an EMBL/GenBank/DDBJ whole genome shotgun (WGS) entry which is preliminary data.</text>
</comment>
<dbReference type="SUPFAM" id="SSF52949">
    <property type="entry name" value="Macro domain-like"/>
    <property type="match status" value="1"/>
</dbReference>
<dbReference type="Gene3D" id="3.40.220.10">
    <property type="entry name" value="Leucine Aminopeptidase, subunit E, domain 1"/>
    <property type="match status" value="1"/>
</dbReference>
<dbReference type="PANTHER" id="PTHR11106:SF27">
    <property type="entry name" value="MACRO DOMAIN-CONTAINING PROTEIN"/>
    <property type="match status" value="1"/>
</dbReference>
<dbReference type="PANTHER" id="PTHR11106">
    <property type="entry name" value="GANGLIOSIDE INDUCED DIFFERENTIATION ASSOCIATED PROTEIN 2-RELATED"/>
    <property type="match status" value="1"/>
</dbReference>
<dbReference type="NCBIfam" id="NF001664">
    <property type="entry name" value="PRK00431.1-6"/>
    <property type="match status" value="1"/>
</dbReference>
<dbReference type="OrthoDB" id="6077599at2759"/>
<dbReference type="CDD" id="cd02908">
    <property type="entry name" value="Macro_OAADPr_deacetylase"/>
    <property type="match status" value="1"/>
</dbReference>
<keyword evidence="2" id="KW-0696">RNA-directed RNA polymerase</keyword>
<evidence type="ECO:0000259" key="1">
    <source>
        <dbReference type="PROSITE" id="PS51154"/>
    </source>
</evidence>